<sequence length="355" mass="37370">MALVHQPSPSSQSLTLLPPPPLPALPPSSTSDADADKYHLVRLHAASPCRHELTWEADHPYNFPPSGRALPRVPCFDGAGTVVLAPSSSPFQPGRDVFFWVDSDRPGCLAEYTLVKADEMVAVPRGVSLDEAAAAPLSAVTAWQGLFEHGTLSPPPTSSPSSSAAETETGGGSDSSTVQGNNGKTVLVTGATGGVGSWAVQLARLAGATVVTTSSPAKAPLASSLGAHHVLDYANLREEMAPWQDRVDLVLDTVGGEALAQCWRAVKPGEGYILSVSSEAPDDRKPEGLAKTVGKSEWFLVRNSQPDLAAIANLMGEKKIRSLVDSVFDMCDFEKAFAKLEEGHCTGKVVIRTRG</sequence>
<evidence type="ECO:0000313" key="1">
    <source>
        <dbReference type="EMBL" id="KAI9897731.1"/>
    </source>
</evidence>
<reference evidence="1" key="1">
    <citation type="submission" date="2022-10" db="EMBL/GenBank/DDBJ databases">
        <title>Complete Genome of Trichothecium roseum strain YXFP-22015, a Plant Pathogen Isolated from Citrus.</title>
        <authorList>
            <person name="Wang Y."/>
            <person name="Zhu L."/>
        </authorList>
    </citation>
    <scope>NUCLEOTIDE SEQUENCE</scope>
    <source>
        <strain evidence="1">YXFP-22015</strain>
    </source>
</reference>
<comment type="caution">
    <text evidence="1">The sequence shown here is derived from an EMBL/GenBank/DDBJ whole genome shotgun (WGS) entry which is preliminary data.</text>
</comment>
<protein>
    <submittedName>
        <fullName evidence="1">Uncharacterized protein</fullName>
    </submittedName>
</protein>
<gene>
    <name evidence="1" type="ORF">N3K66_007587</name>
</gene>
<keyword evidence="2" id="KW-1185">Reference proteome</keyword>
<name>A0ACC0UUF0_9HYPO</name>
<dbReference type="EMBL" id="CM047946">
    <property type="protein sequence ID" value="KAI9897731.1"/>
    <property type="molecule type" value="Genomic_DNA"/>
</dbReference>
<evidence type="ECO:0000313" key="2">
    <source>
        <dbReference type="Proteomes" id="UP001163324"/>
    </source>
</evidence>
<organism evidence="1 2">
    <name type="scientific">Trichothecium roseum</name>
    <dbReference type="NCBI Taxonomy" id="47278"/>
    <lineage>
        <taxon>Eukaryota</taxon>
        <taxon>Fungi</taxon>
        <taxon>Dikarya</taxon>
        <taxon>Ascomycota</taxon>
        <taxon>Pezizomycotina</taxon>
        <taxon>Sordariomycetes</taxon>
        <taxon>Hypocreomycetidae</taxon>
        <taxon>Hypocreales</taxon>
        <taxon>Hypocreales incertae sedis</taxon>
        <taxon>Trichothecium</taxon>
    </lineage>
</organism>
<proteinExistence type="predicted"/>
<accession>A0ACC0UUF0</accession>
<dbReference type="Proteomes" id="UP001163324">
    <property type="component" value="Chromosome 7"/>
</dbReference>